<evidence type="ECO:0000256" key="2">
    <source>
        <dbReference type="ARBA" id="ARBA00022475"/>
    </source>
</evidence>
<dbReference type="GO" id="GO:0045028">
    <property type="term" value="F:G protein-coupled purinergic nucleotide receptor activity"/>
    <property type="evidence" value="ECO:0007669"/>
    <property type="project" value="InterPro"/>
</dbReference>
<feature type="transmembrane region" description="Helical" evidence="10">
    <location>
        <begin position="62"/>
        <end position="80"/>
    </location>
</feature>
<dbReference type="PANTHER" id="PTHR24233">
    <property type="entry name" value="P2Y PURINOCEPTOR-RELATED G-PROTEIN COUPLED RECEPTOR"/>
    <property type="match status" value="1"/>
</dbReference>
<evidence type="ECO:0000256" key="5">
    <source>
        <dbReference type="ARBA" id="ARBA00023040"/>
    </source>
</evidence>
<feature type="transmembrane region" description="Helical" evidence="10">
    <location>
        <begin position="100"/>
        <end position="121"/>
    </location>
</feature>
<evidence type="ECO:0000256" key="9">
    <source>
        <dbReference type="ARBA" id="ARBA00023224"/>
    </source>
</evidence>
<dbReference type="Pfam" id="PF00001">
    <property type="entry name" value="7tm_1"/>
    <property type="match status" value="1"/>
</dbReference>
<feature type="transmembrane region" description="Helical" evidence="10">
    <location>
        <begin position="141"/>
        <end position="163"/>
    </location>
</feature>
<reference evidence="13" key="2">
    <citation type="submission" date="2023-03" db="EMBL/GenBank/DDBJ databases">
        <authorList>
            <consortium name="Wellcome Sanger Institute Data Sharing"/>
        </authorList>
    </citation>
    <scope>NUCLEOTIDE SEQUENCE [LARGE SCALE GENOMIC DNA]</scope>
</reference>
<dbReference type="Proteomes" id="UP000265100">
    <property type="component" value="Chromosome 14"/>
</dbReference>
<keyword evidence="2" id="KW-1003">Cell membrane</keyword>
<keyword evidence="5" id="KW-0297">G-protein coupled receptor</keyword>
<evidence type="ECO:0000256" key="6">
    <source>
        <dbReference type="ARBA" id="ARBA00023136"/>
    </source>
</evidence>
<dbReference type="AlphaFoldDB" id="A0A3P8PWZ1"/>
<evidence type="ECO:0000256" key="7">
    <source>
        <dbReference type="ARBA" id="ARBA00023157"/>
    </source>
</evidence>
<reference evidence="12 13" key="1">
    <citation type="submission" date="2018-05" db="EMBL/GenBank/DDBJ databases">
        <authorList>
            <person name="Datahose"/>
        </authorList>
    </citation>
    <scope>NUCLEOTIDE SEQUENCE</scope>
</reference>
<evidence type="ECO:0000313" key="13">
    <source>
        <dbReference type="Proteomes" id="UP000265100"/>
    </source>
</evidence>
<feature type="transmembrane region" description="Helical" evidence="10">
    <location>
        <begin position="241"/>
        <end position="261"/>
    </location>
</feature>
<keyword evidence="8" id="KW-0675">Receptor</keyword>
<proteinExistence type="predicted"/>
<evidence type="ECO:0000256" key="8">
    <source>
        <dbReference type="ARBA" id="ARBA00023170"/>
    </source>
</evidence>
<accession>A0A3P8PWZ1</accession>
<reference evidence="12" key="3">
    <citation type="submission" date="2025-08" db="UniProtKB">
        <authorList>
            <consortium name="Ensembl"/>
        </authorList>
    </citation>
    <scope>IDENTIFICATION</scope>
</reference>
<comment type="subcellular location">
    <subcellularLocation>
        <location evidence="1">Cell membrane</location>
        <topology evidence="1">Multi-pass membrane protein</topology>
    </subcellularLocation>
</comment>
<keyword evidence="3 10" id="KW-0812">Transmembrane</keyword>
<feature type="domain" description="G-protein coupled receptors family 1 profile" evidence="11">
    <location>
        <begin position="25"/>
        <end position="305"/>
    </location>
</feature>
<dbReference type="PRINTS" id="PR01735">
    <property type="entry name" value="P2Y13PRNCPTR"/>
</dbReference>
<protein>
    <recommendedName>
        <fullName evidence="11">G-protein coupled receptors family 1 profile domain-containing protein</fullName>
    </recommendedName>
</protein>
<gene>
    <name evidence="12" type="primary">P2RY13</name>
</gene>
<evidence type="ECO:0000259" key="11">
    <source>
        <dbReference type="PROSITE" id="PS50262"/>
    </source>
</evidence>
<dbReference type="PRINTS" id="PR00237">
    <property type="entry name" value="GPCRRHODOPSN"/>
</dbReference>
<evidence type="ECO:0000256" key="10">
    <source>
        <dbReference type="SAM" id="Phobius"/>
    </source>
</evidence>
<reference evidence="12" key="4">
    <citation type="submission" date="2025-09" db="UniProtKB">
        <authorList>
            <consortium name="Ensembl"/>
        </authorList>
    </citation>
    <scope>IDENTIFICATION</scope>
</reference>
<keyword evidence="9" id="KW-0807">Transducer</keyword>
<keyword evidence="7" id="KW-1015">Disulfide bond</keyword>
<keyword evidence="4 10" id="KW-1133">Transmembrane helix</keyword>
<feature type="transmembrane region" description="Helical" evidence="10">
    <location>
        <begin position="198"/>
        <end position="220"/>
    </location>
</feature>
<evidence type="ECO:0000313" key="12">
    <source>
        <dbReference type="Ensembl" id="ENSACLP00000021533.2"/>
    </source>
</evidence>
<evidence type="ECO:0000256" key="3">
    <source>
        <dbReference type="ARBA" id="ARBA00022692"/>
    </source>
</evidence>
<dbReference type="SUPFAM" id="SSF81321">
    <property type="entry name" value="Family A G protein-coupled receptor-like"/>
    <property type="match status" value="1"/>
</dbReference>
<dbReference type="OMA" id="VVCYICI"/>
<dbReference type="InterPro" id="IPR000276">
    <property type="entry name" value="GPCR_Rhodpsn"/>
</dbReference>
<dbReference type="Gene3D" id="1.20.1070.10">
    <property type="entry name" value="Rhodopsin 7-helix transmembrane proteins"/>
    <property type="match status" value="1"/>
</dbReference>
<dbReference type="GeneTree" id="ENSGT01110000267167"/>
<dbReference type="InterPro" id="IPR008109">
    <property type="entry name" value="P2Y13_rcpt"/>
</dbReference>
<dbReference type="GO" id="GO:0005886">
    <property type="term" value="C:plasma membrane"/>
    <property type="evidence" value="ECO:0007669"/>
    <property type="project" value="UniProtKB-SubCell"/>
</dbReference>
<keyword evidence="13" id="KW-1185">Reference proteome</keyword>
<dbReference type="InterPro" id="IPR017452">
    <property type="entry name" value="GPCR_Rhodpsn_7TM"/>
</dbReference>
<evidence type="ECO:0000256" key="1">
    <source>
        <dbReference type="ARBA" id="ARBA00004651"/>
    </source>
</evidence>
<feature type="transmembrane region" description="Helical" evidence="10">
    <location>
        <begin position="23"/>
        <end position="50"/>
    </location>
</feature>
<evidence type="ECO:0000256" key="4">
    <source>
        <dbReference type="ARBA" id="ARBA00022989"/>
    </source>
</evidence>
<keyword evidence="6 10" id="KW-0472">Membrane</keyword>
<organism evidence="12 13">
    <name type="scientific">Astatotilapia calliptera</name>
    <name type="common">Eastern happy</name>
    <name type="synonym">Chromis callipterus</name>
    <dbReference type="NCBI Taxonomy" id="8154"/>
    <lineage>
        <taxon>Eukaryota</taxon>
        <taxon>Metazoa</taxon>
        <taxon>Chordata</taxon>
        <taxon>Craniata</taxon>
        <taxon>Vertebrata</taxon>
        <taxon>Euteleostomi</taxon>
        <taxon>Actinopterygii</taxon>
        <taxon>Neopterygii</taxon>
        <taxon>Teleostei</taxon>
        <taxon>Neoteleostei</taxon>
        <taxon>Acanthomorphata</taxon>
        <taxon>Ovalentaria</taxon>
        <taxon>Cichlomorphae</taxon>
        <taxon>Cichliformes</taxon>
        <taxon>Cichlidae</taxon>
        <taxon>African cichlids</taxon>
        <taxon>Pseudocrenilabrinae</taxon>
        <taxon>Haplochromini</taxon>
        <taxon>Astatotilapia</taxon>
    </lineage>
</organism>
<dbReference type="PANTHER" id="PTHR24233:SF10">
    <property type="entry name" value="P2Y PURINOCEPTOR 13"/>
    <property type="match status" value="1"/>
</dbReference>
<dbReference type="Ensembl" id="ENSACLT00000022031.2">
    <property type="protein sequence ID" value="ENSACLP00000021533.2"/>
    <property type="gene ID" value="ENSACLG00000014626.2"/>
</dbReference>
<name>A0A3P8PWZ1_ASTCA</name>
<dbReference type="PROSITE" id="PS50262">
    <property type="entry name" value="G_PROTEIN_RECEP_F1_2"/>
    <property type="match status" value="1"/>
</dbReference>
<sequence length="345" mass="38917">LNILTMSNSTEHLSSDCRSPSLVAFHIVLLYLLFFMFPIALLLNGIAGWVSLHLDSTSTFIVYLKNLVAADLLITLMIPLKAASMLPGATVEFRAFICHYAGVSFYCSSYTNIVLMGLISLDHFFKIVRLRGKVLGQNMKFSVIMSTLVWILLFGGTAIPNIFLTDQVPATQTDDLCTSLKPPAGKNFHKYVVLFMEILFWCVNILIVFCYICITMKVLQSFRNSGSNNRRGKKKTKLQKIKLRVFLVIIVFFVAFGPYHIVRIPYTFQQVNYASNSCLFELSKFAKDASLWLATTNTCIDPLLYVFLCREFKEKLVSLMADVAISLKLASAPDKPDTTLQQTKF</sequence>